<feature type="compositionally biased region" description="Basic and acidic residues" evidence="5">
    <location>
        <begin position="1"/>
        <end position="12"/>
    </location>
</feature>
<dbReference type="GeneID" id="36559526"/>
<dbReference type="Proteomes" id="UP000234275">
    <property type="component" value="Unassembled WGS sequence"/>
</dbReference>
<feature type="transmembrane region" description="Helical" evidence="6">
    <location>
        <begin position="429"/>
        <end position="449"/>
    </location>
</feature>
<proteinExistence type="predicted"/>
<feature type="transmembrane region" description="Helical" evidence="6">
    <location>
        <begin position="461"/>
        <end position="480"/>
    </location>
</feature>
<evidence type="ECO:0000256" key="3">
    <source>
        <dbReference type="ARBA" id="ARBA00022989"/>
    </source>
</evidence>
<evidence type="ECO:0000256" key="5">
    <source>
        <dbReference type="SAM" id="MobiDB-lite"/>
    </source>
</evidence>
<dbReference type="InterPro" id="IPR020846">
    <property type="entry name" value="MFS_dom"/>
</dbReference>
<feature type="transmembrane region" description="Helical" evidence="6">
    <location>
        <begin position="354"/>
        <end position="376"/>
    </location>
</feature>
<feature type="transmembrane region" description="Helical" evidence="6">
    <location>
        <begin position="204"/>
        <end position="224"/>
    </location>
</feature>
<feature type="transmembrane region" description="Helical" evidence="6">
    <location>
        <begin position="177"/>
        <end position="198"/>
    </location>
</feature>
<dbReference type="PANTHER" id="PTHR23502:SF139">
    <property type="entry name" value="MAJOR FACILITATOR SUPERFAMILY (MFS) PROFILE DOMAIN-CONTAINING PROTEIN-RELATED"/>
    <property type="match status" value="1"/>
</dbReference>
<dbReference type="PANTHER" id="PTHR23502">
    <property type="entry name" value="MAJOR FACILITATOR SUPERFAMILY"/>
    <property type="match status" value="1"/>
</dbReference>
<feature type="transmembrane region" description="Helical" evidence="6">
    <location>
        <begin position="51"/>
        <end position="68"/>
    </location>
</feature>
<dbReference type="STRING" id="1392250.A0A2I2FUJ5"/>
<gene>
    <name evidence="8" type="ORF">P170DRAFT_458933</name>
</gene>
<dbReference type="PROSITE" id="PS50850">
    <property type="entry name" value="MFS"/>
    <property type="match status" value="1"/>
</dbReference>
<dbReference type="SUPFAM" id="SSF103473">
    <property type="entry name" value="MFS general substrate transporter"/>
    <property type="match status" value="1"/>
</dbReference>
<comment type="subcellular location">
    <subcellularLocation>
        <location evidence="1">Membrane</location>
        <topology evidence="1">Multi-pass membrane protein</topology>
    </subcellularLocation>
</comment>
<evidence type="ECO:0000259" key="7">
    <source>
        <dbReference type="PROSITE" id="PS50850"/>
    </source>
</evidence>
<protein>
    <submittedName>
        <fullName evidence="8">Putative MFS transporter</fullName>
    </submittedName>
</protein>
<dbReference type="InterPro" id="IPR036259">
    <property type="entry name" value="MFS_trans_sf"/>
</dbReference>
<feature type="transmembrane region" description="Helical" evidence="6">
    <location>
        <begin position="397"/>
        <end position="417"/>
    </location>
</feature>
<feature type="transmembrane region" description="Helical" evidence="6">
    <location>
        <begin position="146"/>
        <end position="165"/>
    </location>
</feature>
<accession>A0A2I2FUJ5</accession>
<feature type="transmembrane region" description="Helical" evidence="6">
    <location>
        <begin position="492"/>
        <end position="513"/>
    </location>
</feature>
<feature type="region of interest" description="Disordered" evidence="5">
    <location>
        <begin position="243"/>
        <end position="280"/>
    </location>
</feature>
<dbReference type="Gene3D" id="1.20.1250.20">
    <property type="entry name" value="MFS general substrate transporter like domains"/>
    <property type="match status" value="1"/>
</dbReference>
<dbReference type="EMBL" id="MSFO01000009">
    <property type="protein sequence ID" value="PLB44313.1"/>
    <property type="molecule type" value="Genomic_DNA"/>
</dbReference>
<feature type="domain" description="Major facilitator superfamily (MFS) profile" evidence="7">
    <location>
        <begin position="52"/>
        <end position="520"/>
    </location>
</feature>
<dbReference type="InterPro" id="IPR011701">
    <property type="entry name" value="MFS"/>
</dbReference>
<dbReference type="VEuPathDB" id="FungiDB:P170DRAFT_458933"/>
<sequence>MISLSDEKKPAPLEEANESLPNPEDEDIIIHPQRTSDPLDPLNWSWMRKHSILGIVMLKYFLFTYITTTTVPSFPAIQSQFNVSYDQVNWTVAIPALGLSVGPLLWSSLADIYGRRIIFIVGTIISLVSSIGAAVAHNYAGYMSARFFQGLGVSPGSTVGMAVVNDLFFDYERGQKLGLWVLALDSGLLLGPTFGGFLNLLSAAWINWFTVILFGVLLVLEILFMTETLYPRSLLLTQSLPPPHSHPDINPEPPLSLEPKTNPPSSSSSSPSPITNTTPSIRRTQTLPLLNIHPIPGLHHPSPLSSIHRFLLTFRLPVIILAVTGYSFTWYWWILSIITMMPAAYASYTPLIQGLLFLGLLLGTVLSEILVSGRLSDALMRRLTRRNAGVRVPEMRLWMVYPAMVATGVGLVVWGVSVQRGWHWGVGQVGLFLVASGIQVGNTITSAYIVDCYPLQSSSVVVFYAVVLNLSAFVNPFLISPWQASAGWTWTFTAQALIVVGAGTGVFGCLHYFGGWMRAKTKMPGWRNAEFDS</sequence>
<dbReference type="GO" id="GO:0005886">
    <property type="term" value="C:plasma membrane"/>
    <property type="evidence" value="ECO:0007669"/>
    <property type="project" value="TreeGrafter"/>
</dbReference>
<dbReference type="Pfam" id="PF07690">
    <property type="entry name" value="MFS_1"/>
    <property type="match status" value="1"/>
</dbReference>
<evidence type="ECO:0000256" key="6">
    <source>
        <dbReference type="SAM" id="Phobius"/>
    </source>
</evidence>
<keyword evidence="2 6" id="KW-0812">Transmembrane</keyword>
<feature type="region of interest" description="Disordered" evidence="5">
    <location>
        <begin position="1"/>
        <end position="26"/>
    </location>
</feature>
<evidence type="ECO:0000313" key="8">
    <source>
        <dbReference type="EMBL" id="PLB44313.1"/>
    </source>
</evidence>
<dbReference type="RefSeq" id="XP_024699615.1">
    <property type="nucleotide sequence ID" value="XM_024851828.1"/>
</dbReference>
<keyword evidence="4 6" id="KW-0472">Membrane</keyword>
<dbReference type="GO" id="GO:0022857">
    <property type="term" value="F:transmembrane transporter activity"/>
    <property type="evidence" value="ECO:0007669"/>
    <property type="project" value="InterPro"/>
</dbReference>
<dbReference type="OrthoDB" id="2585655at2759"/>
<comment type="caution">
    <text evidence="8">The sequence shown here is derived from an EMBL/GenBank/DDBJ whole genome shotgun (WGS) entry which is preliminary data.</text>
</comment>
<feature type="transmembrane region" description="Helical" evidence="6">
    <location>
        <begin position="118"/>
        <end position="140"/>
    </location>
</feature>
<evidence type="ECO:0000256" key="2">
    <source>
        <dbReference type="ARBA" id="ARBA00022692"/>
    </source>
</evidence>
<evidence type="ECO:0000256" key="1">
    <source>
        <dbReference type="ARBA" id="ARBA00004141"/>
    </source>
</evidence>
<dbReference type="AlphaFoldDB" id="A0A2I2FUJ5"/>
<keyword evidence="3 6" id="KW-1133">Transmembrane helix</keyword>
<reference evidence="8 9" key="1">
    <citation type="submission" date="2016-12" db="EMBL/GenBank/DDBJ databases">
        <title>The genomes of Aspergillus section Nigri reveals drivers in fungal speciation.</title>
        <authorList>
            <consortium name="DOE Joint Genome Institute"/>
            <person name="Vesth T.C."/>
            <person name="Nybo J."/>
            <person name="Theobald S."/>
            <person name="Brandl J."/>
            <person name="Frisvad J.C."/>
            <person name="Nielsen K.F."/>
            <person name="Lyhne E.K."/>
            <person name="Kogle M.E."/>
            <person name="Kuo A."/>
            <person name="Riley R."/>
            <person name="Clum A."/>
            <person name="Nolan M."/>
            <person name="Lipzen A."/>
            <person name="Salamov A."/>
            <person name="Henrissat B."/>
            <person name="Wiebenga A."/>
            <person name="De Vries R.P."/>
            <person name="Grigoriev I.V."/>
            <person name="Mortensen U.H."/>
            <person name="Andersen M.R."/>
            <person name="Baker S.E."/>
        </authorList>
    </citation>
    <scope>NUCLEOTIDE SEQUENCE [LARGE SCALE GENOMIC DNA]</scope>
    <source>
        <strain evidence="8 9">IBT 23096</strain>
    </source>
</reference>
<feature type="transmembrane region" description="Helical" evidence="6">
    <location>
        <begin position="312"/>
        <end position="334"/>
    </location>
</feature>
<keyword evidence="9" id="KW-1185">Reference proteome</keyword>
<feature type="compositionally biased region" description="Pro residues" evidence="5">
    <location>
        <begin position="243"/>
        <end position="256"/>
    </location>
</feature>
<feature type="transmembrane region" description="Helical" evidence="6">
    <location>
        <begin position="88"/>
        <end position="106"/>
    </location>
</feature>
<evidence type="ECO:0000313" key="9">
    <source>
        <dbReference type="Proteomes" id="UP000234275"/>
    </source>
</evidence>
<feature type="compositionally biased region" description="Low complexity" evidence="5">
    <location>
        <begin position="263"/>
        <end position="280"/>
    </location>
</feature>
<evidence type="ECO:0000256" key="4">
    <source>
        <dbReference type="ARBA" id="ARBA00023136"/>
    </source>
</evidence>
<name>A0A2I2FUJ5_9EURO</name>
<organism evidence="8 9">
    <name type="scientific">Aspergillus steynii IBT 23096</name>
    <dbReference type="NCBI Taxonomy" id="1392250"/>
    <lineage>
        <taxon>Eukaryota</taxon>
        <taxon>Fungi</taxon>
        <taxon>Dikarya</taxon>
        <taxon>Ascomycota</taxon>
        <taxon>Pezizomycotina</taxon>
        <taxon>Eurotiomycetes</taxon>
        <taxon>Eurotiomycetidae</taxon>
        <taxon>Eurotiales</taxon>
        <taxon>Aspergillaceae</taxon>
        <taxon>Aspergillus</taxon>
        <taxon>Aspergillus subgen. Circumdati</taxon>
    </lineage>
</organism>